<proteinExistence type="predicted"/>
<evidence type="ECO:0000313" key="2">
    <source>
        <dbReference type="Proteomes" id="UP000053235"/>
    </source>
</evidence>
<dbReference type="AlphaFoldDB" id="A0A0M7AK11"/>
<gene>
    <name evidence="1" type="ORF">LAX5112_04026</name>
</gene>
<organism evidence="1 2">
    <name type="scientific">Roseibium alexandrii</name>
    <dbReference type="NCBI Taxonomy" id="388408"/>
    <lineage>
        <taxon>Bacteria</taxon>
        <taxon>Pseudomonadati</taxon>
        <taxon>Pseudomonadota</taxon>
        <taxon>Alphaproteobacteria</taxon>
        <taxon>Hyphomicrobiales</taxon>
        <taxon>Stappiaceae</taxon>
        <taxon>Roseibium</taxon>
    </lineage>
</organism>
<dbReference type="EMBL" id="CXWD01000018">
    <property type="protein sequence ID" value="CTQ74891.1"/>
    <property type="molecule type" value="Genomic_DNA"/>
</dbReference>
<reference evidence="2" key="1">
    <citation type="submission" date="2015-07" db="EMBL/GenBank/DDBJ databases">
        <authorList>
            <person name="Rodrigo-Torres Lidia"/>
            <person name="Arahal R.David."/>
        </authorList>
    </citation>
    <scope>NUCLEOTIDE SEQUENCE [LARGE SCALE GENOMIC DNA]</scope>
    <source>
        <strain evidence="2">CECT 5112</strain>
    </source>
</reference>
<protein>
    <submittedName>
        <fullName evidence="1">Uncharacterized protein</fullName>
    </submittedName>
</protein>
<name>A0A0M7AK11_9HYPH</name>
<keyword evidence="2" id="KW-1185">Reference proteome</keyword>
<dbReference type="STRING" id="388408.LAX5112_04026"/>
<accession>A0A0M7AK11</accession>
<evidence type="ECO:0000313" key="1">
    <source>
        <dbReference type="EMBL" id="CTQ74891.1"/>
    </source>
</evidence>
<dbReference type="Proteomes" id="UP000053235">
    <property type="component" value="Unassembled WGS sequence"/>
</dbReference>
<sequence length="119" mass="13307">MGNRIGAGFFGDLDQALGNQRTGNRGAEQVDAFINGIGPEHRKDEVTNEFFAQVINIDFLDAHHLGFFARRLQLFSLTEICREGHYFAAEFGLQPFQNDGRVEAAGVGQHDFLDVTIRH</sequence>